<keyword evidence="3" id="KW-0813">Transport</keyword>
<dbReference type="PIRSF" id="PIRSF002741">
    <property type="entry name" value="MppA"/>
    <property type="match status" value="1"/>
</dbReference>
<evidence type="ECO:0000256" key="3">
    <source>
        <dbReference type="ARBA" id="ARBA00022448"/>
    </source>
</evidence>
<reference evidence="6" key="1">
    <citation type="submission" date="2020-05" db="EMBL/GenBank/DDBJ databases">
        <authorList>
            <person name="Chiriac C."/>
            <person name="Salcher M."/>
            <person name="Ghai R."/>
            <person name="Kavagutti S V."/>
        </authorList>
    </citation>
    <scope>NUCLEOTIDE SEQUENCE</scope>
</reference>
<evidence type="ECO:0000259" key="5">
    <source>
        <dbReference type="Pfam" id="PF00496"/>
    </source>
</evidence>
<dbReference type="PANTHER" id="PTHR30290">
    <property type="entry name" value="PERIPLASMIC BINDING COMPONENT OF ABC TRANSPORTER"/>
    <property type="match status" value="1"/>
</dbReference>
<comment type="similarity">
    <text evidence="2">Belongs to the bacterial solute-binding protein 5 family.</text>
</comment>
<dbReference type="AlphaFoldDB" id="A0A6J6PJB7"/>
<dbReference type="GO" id="GO:0015833">
    <property type="term" value="P:peptide transport"/>
    <property type="evidence" value="ECO:0007669"/>
    <property type="project" value="TreeGrafter"/>
</dbReference>
<feature type="domain" description="Solute-binding protein family 5" evidence="5">
    <location>
        <begin position="75"/>
        <end position="438"/>
    </location>
</feature>
<accession>A0A6J6PJB7</accession>
<keyword evidence="4" id="KW-0732">Signal</keyword>
<dbReference type="InterPro" id="IPR000914">
    <property type="entry name" value="SBP_5_dom"/>
</dbReference>
<dbReference type="Gene3D" id="3.40.190.10">
    <property type="entry name" value="Periplasmic binding protein-like II"/>
    <property type="match status" value="1"/>
</dbReference>
<dbReference type="PANTHER" id="PTHR30290:SF10">
    <property type="entry name" value="PERIPLASMIC OLIGOPEPTIDE-BINDING PROTEIN-RELATED"/>
    <property type="match status" value="1"/>
</dbReference>
<evidence type="ECO:0000256" key="2">
    <source>
        <dbReference type="ARBA" id="ARBA00005695"/>
    </source>
</evidence>
<dbReference type="InterPro" id="IPR030678">
    <property type="entry name" value="Peptide/Ni-bd"/>
</dbReference>
<dbReference type="CDD" id="cd08512">
    <property type="entry name" value="PBP2_NikA_DppA_OppA_like_7"/>
    <property type="match status" value="1"/>
</dbReference>
<name>A0A6J6PJB7_9ZZZZ</name>
<dbReference type="Pfam" id="PF00496">
    <property type="entry name" value="SBP_bac_5"/>
    <property type="match status" value="1"/>
</dbReference>
<dbReference type="InterPro" id="IPR039424">
    <property type="entry name" value="SBP_5"/>
</dbReference>
<evidence type="ECO:0000313" key="6">
    <source>
        <dbReference type="EMBL" id="CAB4696548.1"/>
    </source>
</evidence>
<dbReference type="Gene3D" id="3.10.105.10">
    <property type="entry name" value="Dipeptide-binding Protein, Domain 3"/>
    <property type="match status" value="1"/>
</dbReference>
<dbReference type="GO" id="GO:0042597">
    <property type="term" value="C:periplasmic space"/>
    <property type="evidence" value="ECO:0007669"/>
    <property type="project" value="UniProtKB-ARBA"/>
</dbReference>
<evidence type="ECO:0000256" key="1">
    <source>
        <dbReference type="ARBA" id="ARBA00004196"/>
    </source>
</evidence>
<evidence type="ECO:0000256" key="4">
    <source>
        <dbReference type="ARBA" id="ARBA00022729"/>
    </source>
</evidence>
<sequence length="521" mass="55278">MSLLKKTIGVSASVALAVSVLAVAPAQAAGKTLVVDTTFNLKTLDPGREFEPTGNMIDRAVYSTLMTFKGDDGSTPVPDLALSYKASSDSKVYTYKLRKNAVFSDGTKVTSKDVVFSLMRLKNLKGNPASLMDGIVATAPDAYTVVLTSEKANTAIPVIVCSPSLGIINSKLAAKEGAVSAAGADASDKAEIFLNTTSAGSGPYTLTKFSLTTEVVITANPKYWGAKPTYSKIVFRNVLPNVQRLNVQKGVSHIAADLSPTQASGMKNVNVVGGVGTTVWFLFTNANPKISPVTSNTDFQEAVRYGVNYDEIVKFAGTGAIQAAGVIPSAFQGSLKKADAIKRNVTKAKAALAKSTYKGEEIPLTYWGGGAWDGILFDDLAQKVAAQLKEVGINVKLTPTPIGDALTSYRDGSEQMGLWFWGPDWPDSSNYSENFGPGSKVGLRMGWAAGSNPTIEKIVNDVAAESNAAKRATLYRNFQLELNKNSPLMPLLQSPSVLVAAKSVKGILSNPIWKINLTELK</sequence>
<comment type="subcellular location">
    <subcellularLocation>
        <location evidence="1">Cell envelope</location>
    </subcellularLocation>
</comment>
<protein>
    <submittedName>
        <fullName evidence="6">Unannotated protein</fullName>
    </submittedName>
</protein>
<dbReference type="GO" id="GO:0043190">
    <property type="term" value="C:ATP-binding cassette (ABC) transporter complex"/>
    <property type="evidence" value="ECO:0007669"/>
    <property type="project" value="InterPro"/>
</dbReference>
<dbReference type="GO" id="GO:1904680">
    <property type="term" value="F:peptide transmembrane transporter activity"/>
    <property type="evidence" value="ECO:0007669"/>
    <property type="project" value="TreeGrafter"/>
</dbReference>
<dbReference type="SUPFAM" id="SSF53850">
    <property type="entry name" value="Periplasmic binding protein-like II"/>
    <property type="match status" value="1"/>
</dbReference>
<dbReference type="EMBL" id="CAEZXV010000020">
    <property type="protein sequence ID" value="CAB4696548.1"/>
    <property type="molecule type" value="Genomic_DNA"/>
</dbReference>
<proteinExistence type="inferred from homology"/>
<organism evidence="6">
    <name type="scientific">freshwater metagenome</name>
    <dbReference type="NCBI Taxonomy" id="449393"/>
    <lineage>
        <taxon>unclassified sequences</taxon>
        <taxon>metagenomes</taxon>
        <taxon>ecological metagenomes</taxon>
    </lineage>
</organism>
<gene>
    <name evidence="6" type="ORF">UFOPK2598_00352</name>
</gene>
<dbReference type="GO" id="GO:0030313">
    <property type="term" value="C:cell envelope"/>
    <property type="evidence" value="ECO:0007669"/>
    <property type="project" value="UniProtKB-SubCell"/>
</dbReference>